<dbReference type="AlphaFoldDB" id="A0A5B2VHU9"/>
<feature type="domain" description="PAC" evidence="24">
    <location>
        <begin position="523"/>
        <end position="576"/>
    </location>
</feature>
<proteinExistence type="predicted"/>
<keyword evidence="17" id="KW-0067">ATP-binding</keyword>
<evidence type="ECO:0000256" key="11">
    <source>
        <dbReference type="ARBA" id="ARBA00022643"/>
    </source>
</evidence>
<dbReference type="InterPro" id="IPR000700">
    <property type="entry name" value="PAS-assoc_C"/>
</dbReference>
<dbReference type="SUPFAM" id="SSF55781">
    <property type="entry name" value="GAF domain-like"/>
    <property type="match status" value="1"/>
</dbReference>
<evidence type="ECO:0000256" key="5">
    <source>
        <dbReference type="ARBA" id="ARBA00022475"/>
    </source>
</evidence>
<protein>
    <recommendedName>
        <fullName evidence="4">Blue-light-activated histidine kinase</fullName>
        <ecNumber evidence="3">2.7.13.3</ecNumber>
    </recommendedName>
</protein>
<evidence type="ECO:0000313" key="26">
    <source>
        <dbReference type="Proteomes" id="UP000323142"/>
    </source>
</evidence>
<evidence type="ECO:0000256" key="15">
    <source>
        <dbReference type="ARBA" id="ARBA00022741"/>
    </source>
</evidence>
<evidence type="ECO:0000256" key="4">
    <source>
        <dbReference type="ARBA" id="ARBA00021740"/>
    </source>
</evidence>
<dbReference type="SUPFAM" id="SSF55874">
    <property type="entry name" value="ATPase domain of HSP90 chaperone/DNA topoisomerase II/histidine kinase"/>
    <property type="match status" value="1"/>
</dbReference>
<evidence type="ECO:0000256" key="22">
    <source>
        <dbReference type="ARBA" id="ARBA00023170"/>
    </source>
</evidence>
<organism evidence="25 26">
    <name type="scientific">Salinarimonas soli</name>
    <dbReference type="NCBI Taxonomy" id="1638099"/>
    <lineage>
        <taxon>Bacteria</taxon>
        <taxon>Pseudomonadati</taxon>
        <taxon>Pseudomonadota</taxon>
        <taxon>Alphaproteobacteria</taxon>
        <taxon>Hyphomicrobiales</taxon>
        <taxon>Salinarimonadaceae</taxon>
        <taxon>Salinarimonas</taxon>
    </lineage>
</organism>
<dbReference type="SMART" id="SM00086">
    <property type="entry name" value="PAC"/>
    <property type="match status" value="3"/>
</dbReference>
<reference evidence="25 26" key="1">
    <citation type="submission" date="2019-09" db="EMBL/GenBank/DDBJ databases">
        <title>Salinarimonas rosea gen. nov., sp. nov., a new member of the a-2 subgroup of the Proteobacteria.</title>
        <authorList>
            <person name="Liu J."/>
        </authorList>
    </citation>
    <scope>NUCLEOTIDE SEQUENCE [LARGE SCALE GENOMIC DNA]</scope>
    <source>
        <strain evidence="25 26">BN140002</strain>
    </source>
</reference>
<dbReference type="InterPro" id="IPR011102">
    <property type="entry name" value="Sig_transdc_His_kinase_HWE"/>
</dbReference>
<gene>
    <name evidence="25" type="ORF">F0L46_06535</name>
</gene>
<dbReference type="PANTHER" id="PTHR41523">
    <property type="entry name" value="TWO-COMPONENT SYSTEM SENSOR PROTEIN"/>
    <property type="match status" value="1"/>
</dbReference>
<keyword evidence="13" id="KW-0812">Transmembrane</keyword>
<dbReference type="InterPro" id="IPR036890">
    <property type="entry name" value="HATPase_C_sf"/>
</dbReference>
<dbReference type="InterPro" id="IPR013656">
    <property type="entry name" value="PAS_4"/>
</dbReference>
<sequence>MTSSAKTLLPFDSRTEAAHDVRARLEALSRYAILDTPPEQAFDDLCAIAARVCRAPIAVVNLVEETRQFFKAEIGLGVRETPVDVSICAHAILQRDLFVVPDTTRDPRFACNPLVQGAPHLRFYAGALIETPEGVPIGTVCVLDHQPRPDGLTDEQADTLRALARQAMTQLEHRRLMLRLAEREAELERVQDIAGVGGLEVDLRSGFKNRRSPQYLRIHGLPVDAADETHEEWVRRIHPDDRARTEGGFIAAVRKGETSYRAEYRIIRPSDGEVRWIAAVAEIERDEAGRPIRLVGAHRDITERKRDEEALRTSEQRLRAILDTMPQMVWSTRPNGDHDYFNKRWYEFTGVPEGTTDGEGWNGMFHPDDQERAWTAWRHSLATGEPYEIEYRLRHRSGDYRWVLGRALPVRDEAGAIERWYGTCTDINEQKTTAGVLAAQTGQLQALLATAPVAVWFTDDLQVRRVMRNGYAGGLMGVAETSTASLTTTGAGSITGIRMRYRGAPADPSELPLQRAVRGEDVRDEEYELVFEDGRPSLTLLSSASPLRDASGAVTGAVAVSLDITARKRTEEARELLARELSHRIKNIFAVVGGLVALSARGQPEAATFADNLRHRLHALAQAHEYVRPHSPESAPDVEGQSVRGLIELLLSPYAQGRADRIVVRGSDALLGSKSATALALCLHEQATNAMKYGALSAPAGRVEIVTQVTDGVLHLRWQEIGGPEVKGAPERQGFGTVLAARSIAGQLGGELRHNWRPSGLEMDLSVPLENLAR</sequence>
<evidence type="ECO:0000256" key="7">
    <source>
        <dbReference type="ARBA" id="ARBA00022543"/>
    </source>
</evidence>
<evidence type="ECO:0000256" key="12">
    <source>
        <dbReference type="ARBA" id="ARBA00022679"/>
    </source>
</evidence>
<dbReference type="InterPro" id="IPR029016">
    <property type="entry name" value="GAF-like_dom_sf"/>
</dbReference>
<comment type="subcellular location">
    <subcellularLocation>
        <location evidence="2">Cell inner membrane</location>
        <topology evidence="2">Multi-pass membrane protein</topology>
    </subcellularLocation>
</comment>
<keyword evidence="6" id="KW-0997">Cell inner membrane</keyword>
<comment type="caution">
    <text evidence="25">The sequence shown here is derived from an EMBL/GenBank/DDBJ whole genome shotgun (WGS) entry which is preliminary data.</text>
</comment>
<feature type="domain" description="PAC" evidence="24">
    <location>
        <begin position="387"/>
        <end position="439"/>
    </location>
</feature>
<dbReference type="SUPFAM" id="SSF55785">
    <property type="entry name" value="PYP-like sensor domain (PAS domain)"/>
    <property type="match status" value="3"/>
</dbReference>
<evidence type="ECO:0000256" key="14">
    <source>
        <dbReference type="ARBA" id="ARBA00022737"/>
    </source>
</evidence>
<dbReference type="InterPro" id="IPR000014">
    <property type="entry name" value="PAS"/>
</dbReference>
<dbReference type="GO" id="GO:0005524">
    <property type="term" value="F:ATP binding"/>
    <property type="evidence" value="ECO:0007669"/>
    <property type="project" value="UniProtKB-KW"/>
</dbReference>
<keyword evidence="22" id="KW-0675">Receptor</keyword>
<dbReference type="SMART" id="SM00065">
    <property type="entry name" value="GAF"/>
    <property type="match status" value="1"/>
</dbReference>
<evidence type="ECO:0000256" key="13">
    <source>
        <dbReference type="ARBA" id="ARBA00022692"/>
    </source>
</evidence>
<dbReference type="InterPro" id="IPR035965">
    <property type="entry name" value="PAS-like_dom_sf"/>
</dbReference>
<evidence type="ECO:0000256" key="1">
    <source>
        <dbReference type="ARBA" id="ARBA00000085"/>
    </source>
</evidence>
<dbReference type="GO" id="GO:0005886">
    <property type="term" value="C:plasma membrane"/>
    <property type="evidence" value="ECO:0007669"/>
    <property type="project" value="UniProtKB-SubCell"/>
</dbReference>
<keyword evidence="14" id="KW-0677">Repeat</keyword>
<keyword evidence="10" id="KW-0285">Flavoprotein</keyword>
<dbReference type="Gene3D" id="3.30.565.10">
    <property type="entry name" value="Histidine kinase-like ATPase, C-terminal domain"/>
    <property type="match status" value="1"/>
</dbReference>
<evidence type="ECO:0000256" key="21">
    <source>
        <dbReference type="ARBA" id="ARBA00023136"/>
    </source>
</evidence>
<dbReference type="Gene3D" id="2.10.70.100">
    <property type="match status" value="1"/>
</dbReference>
<keyword evidence="19" id="KW-0157">Chromophore</keyword>
<evidence type="ECO:0000259" key="23">
    <source>
        <dbReference type="PROSITE" id="PS50112"/>
    </source>
</evidence>
<dbReference type="GO" id="GO:0009881">
    <property type="term" value="F:photoreceptor activity"/>
    <property type="evidence" value="ECO:0007669"/>
    <property type="project" value="UniProtKB-KW"/>
</dbReference>
<dbReference type="SMART" id="SM00091">
    <property type="entry name" value="PAS"/>
    <property type="match status" value="1"/>
</dbReference>
<comment type="catalytic activity">
    <reaction evidence="1">
        <text>ATP + protein L-histidine = ADP + protein N-phospho-L-histidine.</text>
        <dbReference type="EC" id="2.7.13.3"/>
    </reaction>
</comment>
<dbReference type="NCBIfam" id="TIGR00229">
    <property type="entry name" value="sensory_box"/>
    <property type="match status" value="2"/>
</dbReference>
<dbReference type="InterPro" id="IPR001610">
    <property type="entry name" value="PAC"/>
</dbReference>
<keyword evidence="5" id="KW-1003">Cell membrane</keyword>
<evidence type="ECO:0000313" key="25">
    <source>
        <dbReference type="EMBL" id="KAA2238126.1"/>
    </source>
</evidence>
<keyword evidence="7" id="KW-0600">Photoreceptor protein</keyword>
<feature type="domain" description="PAC" evidence="24">
    <location>
        <begin position="260"/>
        <end position="313"/>
    </location>
</feature>
<dbReference type="FunFam" id="3.30.450.20:FF:000099">
    <property type="entry name" value="Sensory box sensor histidine kinase"/>
    <property type="match status" value="1"/>
</dbReference>
<evidence type="ECO:0000256" key="10">
    <source>
        <dbReference type="ARBA" id="ARBA00022630"/>
    </source>
</evidence>
<dbReference type="Pfam" id="PF07536">
    <property type="entry name" value="HWE_HK"/>
    <property type="match status" value="1"/>
</dbReference>
<dbReference type="Proteomes" id="UP000323142">
    <property type="component" value="Unassembled WGS sequence"/>
</dbReference>
<name>A0A5B2VHU9_9HYPH</name>
<feature type="domain" description="PAS" evidence="23">
    <location>
        <begin position="314"/>
        <end position="384"/>
    </location>
</feature>
<keyword evidence="16" id="KW-0418">Kinase</keyword>
<dbReference type="Pfam" id="PF08448">
    <property type="entry name" value="PAS_4"/>
    <property type="match status" value="1"/>
</dbReference>
<accession>A0A5B2VHU9</accession>
<keyword evidence="21" id="KW-0472">Membrane</keyword>
<dbReference type="EMBL" id="VUOA01000015">
    <property type="protein sequence ID" value="KAA2238126.1"/>
    <property type="molecule type" value="Genomic_DNA"/>
</dbReference>
<evidence type="ECO:0000256" key="20">
    <source>
        <dbReference type="ARBA" id="ARBA00023026"/>
    </source>
</evidence>
<dbReference type="InterPro" id="IPR013655">
    <property type="entry name" value="PAS_fold_3"/>
</dbReference>
<dbReference type="Pfam" id="PF08447">
    <property type="entry name" value="PAS_3"/>
    <property type="match status" value="2"/>
</dbReference>
<dbReference type="InterPro" id="IPR003018">
    <property type="entry name" value="GAF"/>
</dbReference>
<keyword evidence="15" id="KW-0547">Nucleotide-binding</keyword>
<dbReference type="PANTHER" id="PTHR41523:SF8">
    <property type="entry name" value="ETHYLENE RESPONSE SENSOR PROTEIN"/>
    <property type="match status" value="1"/>
</dbReference>
<evidence type="ECO:0000256" key="6">
    <source>
        <dbReference type="ARBA" id="ARBA00022519"/>
    </source>
</evidence>
<dbReference type="FunFam" id="2.10.70.100:FF:000001">
    <property type="entry name" value="Sensory transduction histidine kinase"/>
    <property type="match status" value="1"/>
</dbReference>
<evidence type="ECO:0000256" key="16">
    <source>
        <dbReference type="ARBA" id="ARBA00022777"/>
    </source>
</evidence>
<evidence type="ECO:0000256" key="19">
    <source>
        <dbReference type="ARBA" id="ARBA00022991"/>
    </source>
</evidence>
<dbReference type="PROSITE" id="PS50112">
    <property type="entry name" value="PAS"/>
    <property type="match status" value="1"/>
</dbReference>
<dbReference type="Gene3D" id="3.30.450.20">
    <property type="entry name" value="PAS domain"/>
    <property type="match status" value="3"/>
</dbReference>
<evidence type="ECO:0000259" key="24">
    <source>
        <dbReference type="PROSITE" id="PS50113"/>
    </source>
</evidence>
<evidence type="ECO:0000256" key="3">
    <source>
        <dbReference type="ARBA" id="ARBA00012438"/>
    </source>
</evidence>
<keyword evidence="11" id="KW-0288">FMN</keyword>
<keyword evidence="20" id="KW-0843">Virulence</keyword>
<dbReference type="PROSITE" id="PS50113">
    <property type="entry name" value="PAC"/>
    <property type="match status" value="3"/>
</dbReference>
<dbReference type="Pfam" id="PF01590">
    <property type="entry name" value="GAF"/>
    <property type="match status" value="1"/>
</dbReference>
<dbReference type="GO" id="GO:0004673">
    <property type="term" value="F:protein histidine kinase activity"/>
    <property type="evidence" value="ECO:0007669"/>
    <property type="project" value="UniProtKB-EC"/>
</dbReference>
<dbReference type="SMART" id="SM00911">
    <property type="entry name" value="HWE_HK"/>
    <property type="match status" value="1"/>
</dbReference>
<keyword evidence="9" id="KW-0716">Sensory transduction</keyword>
<evidence type="ECO:0000256" key="2">
    <source>
        <dbReference type="ARBA" id="ARBA00004429"/>
    </source>
</evidence>
<reference evidence="25 26" key="2">
    <citation type="submission" date="2019-09" db="EMBL/GenBank/DDBJ databases">
        <authorList>
            <person name="Jin C."/>
        </authorList>
    </citation>
    <scope>NUCLEOTIDE SEQUENCE [LARGE SCALE GENOMIC DNA]</scope>
    <source>
        <strain evidence="25 26">BN140002</strain>
    </source>
</reference>
<keyword evidence="18" id="KW-1133">Transmembrane helix</keyword>
<dbReference type="Gene3D" id="3.30.450.40">
    <property type="match status" value="1"/>
</dbReference>
<keyword evidence="8" id="KW-0597">Phosphoprotein</keyword>
<dbReference type="OrthoDB" id="341208at2"/>
<evidence type="ECO:0000256" key="17">
    <source>
        <dbReference type="ARBA" id="ARBA00022840"/>
    </source>
</evidence>
<dbReference type="CDD" id="cd00130">
    <property type="entry name" value="PAS"/>
    <property type="match status" value="2"/>
</dbReference>
<evidence type="ECO:0000256" key="9">
    <source>
        <dbReference type="ARBA" id="ARBA00022606"/>
    </source>
</evidence>
<dbReference type="EC" id="2.7.13.3" evidence="3"/>
<evidence type="ECO:0000256" key="18">
    <source>
        <dbReference type="ARBA" id="ARBA00022989"/>
    </source>
</evidence>
<keyword evidence="12" id="KW-0808">Transferase</keyword>
<evidence type="ECO:0000256" key="8">
    <source>
        <dbReference type="ARBA" id="ARBA00022553"/>
    </source>
</evidence>
<keyword evidence="26" id="KW-1185">Reference proteome</keyword>